<keyword evidence="2" id="KW-0677">Repeat</keyword>
<dbReference type="PANTHER" id="PTHR15454">
    <property type="entry name" value="NISCHARIN RELATED"/>
    <property type="match status" value="1"/>
</dbReference>
<dbReference type="GO" id="GO:0005737">
    <property type="term" value="C:cytoplasm"/>
    <property type="evidence" value="ECO:0007669"/>
    <property type="project" value="TreeGrafter"/>
</dbReference>
<feature type="coiled-coil region" evidence="3">
    <location>
        <begin position="297"/>
        <end position="326"/>
    </location>
</feature>
<name>A0A8S1SMG4_PAROT</name>
<comment type="caution">
    <text evidence="4">The sequence shown here is derived from an EMBL/GenBank/DDBJ whole genome shotgun (WGS) entry which is preliminary data.</text>
</comment>
<evidence type="ECO:0008006" key="6">
    <source>
        <dbReference type="Google" id="ProtNLM"/>
    </source>
</evidence>
<organism evidence="4 5">
    <name type="scientific">Paramecium octaurelia</name>
    <dbReference type="NCBI Taxonomy" id="43137"/>
    <lineage>
        <taxon>Eukaryota</taxon>
        <taxon>Sar</taxon>
        <taxon>Alveolata</taxon>
        <taxon>Ciliophora</taxon>
        <taxon>Intramacronucleata</taxon>
        <taxon>Oligohymenophorea</taxon>
        <taxon>Peniculida</taxon>
        <taxon>Parameciidae</taxon>
        <taxon>Paramecium</taxon>
    </lineage>
</organism>
<dbReference type="PROSITE" id="PS51450">
    <property type="entry name" value="LRR"/>
    <property type="match status" value="3"/>
</dbReference>
<reference evidence="4" key="1">
    <citation type="submission" date="2021-01" db="EMBL/GenBank/DDBJ databases">
        <authorList>
            <consortium name="Genoscope - CEA"/>
            <person name="William W."/>
        </authorList>
    </citation>
    <scope>NUCLEOTIDE SEQUENCE</scope>
</reference>
<protein>
    <recommendedName>
        <fullName evidence="6">Leucine rich repeat protein</fullName>
    </recommendedName>
</protein>
<dbReference type="InterPro" id="IPR001611">
    <property type="entry name" value="Leu-rich_rpt"/>
</dbReference>
<dbReference type="OrthoDB" id="271226at2759"/>
<dbReference type="EMBL" id="CAJJDP010000010">
    <property type="protein sequence ID" value="CAD8140459.1"/>
    <property type="molecule type" value="Genomic_DNA"/>
</dbReference>
<dbReference type="FunFam" id="3.80.10.10:FF:001441">
    <property type="entry name" value="Uncharacterized protein"/>
    <property type="match status" value="1"/>
</dbReference>
<dbReference type="FunFam" id="3.80.10.10:FF:002855">
    <property type="entry name" value="Uncharacterized protein"/>
    <property type="match status" value="1"/>
</dbReference>
<sequence length="328" mass="38065">MSKKEPKKQQKQQEESKSKINFEELIMNNLSGFKMVQDNSGYHFTILNLNQKNVDALTQTFGNYKYIESIDLSGNNITEIVQLSQLPYLIRLNVEGNNIKDLKSLANEEAFKSLKYLNAASNKLIELGPIKVPLIQLNLNDNKIEKMDTFDGNPKLRQLYLKRNKIAALTQFQNLPELKELKLSENKIKAIQGVELLTSIQILQLRKNLIEGFDETFPVLENIVHFDIRENKIDKFDEITKLQTLPNLKRLLYKGNPFESKSPNYLLDTINIMVRLEKINNIFVTKQLKEKAFSFAKDKYDREVEQKRLQEEEERAKEAAALAAQQEQ</sequence>
<dbReference type="Proteomes" id="UP000683925">
    <property type="component" value="Unassembled WGS sequence"/>
</dbReference>
<dbReference type="AlphaFoldDB" id="A0A8S1SMG4"/>
<accession>A0A8S1SMG4</accession>
<dbReference type="OMA" id="HLKYINM"/>
<evidence type="ECO:0000256" key="1">
    <source>
        <dbReference type="ARBA" id="ARBA00022614"/>
    </source>
</evidence>
<gene>
    <name evidence="4" type="ORF">POCTA_138.1.T0110441</name>
</gene>
<evidence type="ECO:0000256" key="3">
    <source>
        <dbReference type="SAM" id="Coils"/>
    </source>
</evidence>
<evidence type="ECO:0000313" key="5">
    <source>
        <dbReference type="Proteomes" id="UP000683925"/>
    </source>
</evidence>
<keyword evidence="1" id="KW-0433">Leucine-rich repeat</keyword>
<evidence type="ECO:0000313" key="4">
    <source>
        <dbReference type="EMBL" id="CAD8140459.1"/>
    </source>
</evidence>
<keyword evidence="5" id="KW-1185">Reference proteome</keyword>
<keyword evidence="3" id="KW-0175">Coiled coil</keyword>
<proteinExistence type="predicted"/>
<dbReference type="PANTHER" id="PTHR15454:SF56">
    <property type="entry name" value="PROTEIN PHOSPHATASE 1 REGULATORY SUBUNIT 7-RELATED"/>
    <property type="match status" value="1"/>
</dbReference>
<evidence type="ECO:0000256" key="2">
    <source>
        <dbReference type="ARBA" id="ARBA00022737"/>
    </source>
</evidence>
<dbReference type="SMART" id="SM00365">
    <property type="entry name" value="LRR_SD22"/>
    <property type="match status" value="4"/>
</dbReference>